<evidence type="ECO:0000313" key="3">
    <source>
        <dbReference type="Proteomes" id="UP000604046"/>
    </source>
</evidence>
<keyword evidence="3" id="KW-1185">Reference proteome</keyword>
<comment type="caution">
    <text evidence="2">The sequence shown here is derived from an EMBL/GenBank/DDBJ whole genome shotgun (WGS) entry which is preliminary data.</text>
</comment>
<organism evidence="2 3">
    <name type="scientific">Symbiodinium natans</name>
    <dbReference type="NCBI Taxonomy" id="878477"/>
    <lineage>
        <taxon>Eukaryota</taxon>
        <taxon>Sar</taxon>
        <taxon>Alveolata</taxon>
        <taxon>Dinophyceae</taxon>
        <taxon>Suessiales</taxon>
        <taxon>Symbiodiniaceae</taxon>
        <taxon>Symbiodinium</taxon>
    </lineage>
</organism>
<evidence type="ECO:0000313" key="2">
    <source>
        <dbReference type="EMBL" id="CAE7604765.1"/>
    </source>
</evidence>
<proteinExistence type="predicted"/>
<dbReference type="PANTHER" id="PTHR43157:SF31">
    <property type="entry name" value="PHOSPHATIDYLINOSITOL-GLYCAN BIOSYNTHESIS CLASS F PROTEIN"/>
    <property type="match status" value="1"/>
</dbReference>
<accession>A0A812V9L0</accession>
<dbReference type="SUPFAM" id="SSF51735">
    <property type="entry name" value="NAD(P)-binding Rossmann-fold domains"/>
    <property type="match status" value="1"/>
</dbReference>
<dbReference type="Gene3D" id="3.40.50.720">
    <property type="entry name" value="NAD(P)-binding Rossmann-like Domain"/>
    <property type="match status" value="1"/>
</dbReference>
<evidence type="ECO:0000256" key="1">
    <source>
        <dbReference type="ARBA" id="ARBA00023002"/>
    </source>
</evidence>
<sequence length="211" mass="23633">MRRSRALTEDGFEETMAANHLGHFLLVNLLLPDLLQLEAMGKQPRVVVVGSNICYAHDVFDFSELTCAAEPPLRQHFLAKPYSLFRAYGQSKLANLMMCRQLALRLRQRGSRIQVNCVHPGEVLTQVFNDFHPVILALYSALQPAAQLFFKTPPMGAVCPTFVAASPDVKVSGEYFMRCRPAKVPQVAQDSQNVERLWVLSEELTGIQSCI</sequence>
<dbReference type="PANTHER" id="PTHR43157">
    <property type="entry name" value="PHOSPHATIDYLINOSITOL-GLYCAN BIOSYNTHESIS CLASS F PROTEIN-RELATED"/>
    <property type="match status" value="1"/>
</dbReference>
<dbReference type="Proteomes" id="UP000604046">
    <property type="component" value="Unassembled WGS sequence"/>
</dbReference>
<dbReference type="InterPro" id="IPR002347">
    <property type="entry name" value="SDR_fam"/>
</dbReference>
<dbReference type="InterPro" id="IPR036291">
    <property type="entry name" value="NAD(P)-bd_dom_sf"/>
</dbReference>
<dbReference type="AlphaFoldDB" id="A0A812V9L0"/>
<dbReference type="EMBL" id="CAJNDS010002806">
    <property type="protein sequence ID" value="CAE7604765.1"/>
    <property type="molecule type" value="Genomic_DNA"/>
</dbReference>
<gene>
    <name evidence="2" type="primary">TIC32B</name>
    <name evidence="2" type="ORF">SNAT2548_LOCUS34396</name>
</gene>
<reference evidence="2" key="1">
    <citation type="submission" date="2021-02" db="EMBL/GenBank/DDBJ databases">
        <authorList>
            <person name="Dougan E. K."/>
            <person name="Rhodes N."/>
            <person name="Thang M."/>
            <person name="Chan C."/>
        </authorList>
    </citation>
    <scope>NUCLEOTIDE SEQUENCE</scope>
</reference>
<name>A0A812V9L0_9DINO</name>
<dbReference type="Pfam" id="PF00106">
    <property type="entry name" value="adh_short"/>
    <property type="match status" value="1"/>
</dbReference>
<dbReference type="OrthoDB" id="191139at2759"/>
<dbReference type="GO" id="GO:0016491">
    <property type="term" value="F:oxidoreductase activity"/>
    <property type="evidence" value="ECO:0007669"/>
    <property type="project" value="UniProtKB-KW"/>
</dbReference>
<protein>
    <submittedName>
        <fullName evidence="2">TIC32B protein</fullName>
    </submittedName>
</protein>
<keyword evidence="1" id="KW-0560">Oxidoreductase</keyword>